<dbReference type="Proteomes" id="UP000515158">
    <property type="component" value="Unplaced"/>
</dbReference>
<evidence type="ECO:0000313" key="2">
    <source>
        <dbReference type="Proteomes" id="UP000515158"/>
    </source>
</evidence>
<keyword evidence="2" id="KW-1185">Reference proteome</keyword>
<sequence>MARHVAVLLLAVAALAALAAASPEGKGRPHDIQRRNIRHFFHNIKMKVKIHLDINKLKNCLKSTPGVSQAVKNTVLGCSGSAAGGMGAIAGCAARKAAIPAARATAHLAVCMG</sequence>
<feature type="signal peptide" evidence="1">
    <location>
        <begin position="1"/>
        <end position="21"/>
    </location>
</feature>
<gene>
    <name evidence="3" type="primary">LOC117641164</name>
</gene>
<feature type="chain" id="PRO_5027961233" evidence="1">
    <location>
        <begin position="22"/>
        <end position="113"/>
    </location>
</feature>
<accession>A0A6P8YJT0</accession>
<dbReference type="KEGG" id="tpal:117641164"/>
<reference evidence="3" key="1">
    <citation type="submission" date="2025-08" db="UniProtKB">
        <authorList>
            <consortium name="RefSeq"/>
        </authorList>
    </citation>
    <scope>IDENTIFICATION</scope>
    <source>
        <tissue evidence="3">Total insect</tissue>
    </source>
</reference>
<dbReference type="AlphaFoldDB" id="A0A6P8YJT0"/>
<evidence type="ECO:0000256" key="1">
    <source>
        <dbReference type="SAM" id="SignalP"/>
    </source>
</evidence>
<proteinExistence type="predicted"/>
<dbReference type="GeneID" id="117641164"/>
<evidence type="ECO:0000313" key="3">
    <source>
        <dbReference type="RefSeq" id="XP_034234192.1"/>
    </source>
</evidence>
<keyword evidence="1" id="KW-0732">Signal</keyword>
<name>A0A6P8YJT0_THRPL</name>
<protein>
    <submittedName>
        <fullName evidence="3">Uncharacterized protein LOC117641164</fullName>
    </submittedName>
</protein>
<dbReference type="RefSeq" id="XP_034234192.1">
    <property type="nucleotide sequence ID" value="XM_034378301.1"/>
</dbReference>
<dbReference type="InParanoid" id="A0A6P8YJT0"/>
<organism evidence="3">
    <name type="scientific">Thrips palmi</name>
    <name type="common">Melon thrips</name>
    <dbReference type="NCBI Taxonomy" id="161013"/>
    <lineage>
        <taxon>Eukaryota</taxon>
        <taxon>Metazoa</taxon>
        <taxon>Ecdysozoa</taxon>
        <taxon>Arthropoda</taxon>
        <taxon>Hexapoda</taxon>
        <taxon>Insecta</taxon>
        <taxon>Pterygota</taxon>
        <taxon>Neoptera</taxon>
        <taxon>Paraneoptera</taxon>
        <taxon>Thysanoptera</taxon>
        <taxon>Terebrantia</taxon>
        <taxon>Thripoidea</taxon>
        <taxon>Thripidae</taxon>
        <taxon>Thrips</taxon>
    </lineage>
</organism>